<feature type="domain" description="GYF" evidence="2">
    <location>
        <begin position="177"/>
        <end position="222"/>
    </location>
</feature>
<evidence type="ECO:0000313" key="4">
    <source>
        <dbReference type="Proteomes" id="UP000502248"/>
    </source>
</evidence>
<gene>
    <name evidence="3" type="ORF">HH215_26835</name>
</gene>
<dbReference type="EMBL" id="CP051680">
    <property type="protein sequence ID" value="QJD86424.1"/>
    <property type="molecule type" value="Genomic_DNA"/>
</dbReference>
<feature type="compositionally biased region" description="Low complexity" evidence="1">
    <location>
        <begin position="371"/>
        <end position="396"/>
    </location>
</feature>
<accession>A0A7Z2VNP2</accession>
<feature type="compositionally biased region" description="Polar residues" evidence="1">
    <location>
        <begin position="347"/>
        <end position="370"/>
    </location>
</feature>
<dbReference type="SUPFAM" id="SSF47781">
    <property type="entry name" value="RuvA domain 2-like"/>
    <property type="match status" value="1"/>
</dbReference>
<reference evidence="3 4" key="1">
    <citation type="submission" date="2020-04" db="EMBL/GenBank/DDBJ databases">
        <title>Genome sequencing of novel species.</title>
        <authorList>
            <person name="Heo J."/>
            <person name="Kim S.-J."/>
            <person name="Kim J.-S."/>
            <person name="Hong S.-B."/>
            <person name="Kwon S.-W."/>
        </authorList>
    </citation>
    <scope>NUCLEOTIDE SEQUENCE [LARGE SCALE GENOMIC DNA]</scope>
    <source>
        <strain evidence="3 4">MFER-1</strain>
    </source>
</reference>
<dbReference type="InterPro" id="IPR051675">
    <property type="entry name" value="Endo/Exo/Phosphatase_dom_1"/>
</dbReference>
<dbReference type="PANTHER" id="PTHR21180">
    <property type="entry name" value="ENDONUCLEASE/EXONUCLEASE/PHOSPHATASE FAMILY DOMAIN-CONTAINING PROTEIN 1"/>
    <property type="match status" value="1"/>
</dbReference>
<organism evidence="3 4">
    <name type="scientific">Cohnella herbarum</name>
    <dbReference type="NCBI Taxonomy" id="2728023"/>
    <lineage>
        <taxon>Bacteria</taxon>
        <taxon>Bacillati</taxon>
        <taxon>Bacillota</taxon>
        <taxon>Bacilli</taxon>
        <taxon>Bacillales</taxon>
        <taxon>Paenibacillaceae</taxon>
        <taxon>Cohnella</taxon>
    </lineage>
</organism>
<dbReference type="AlphaFoldDB" id="A0A7Z2VNP2"/>
<evidence type="ECO:0000313" key="3">
    <source>
        <dbReference type="EMBL" id="QJD86424.1"/>
    </source>
</evidence>
<dbReference type="Pfam" id="PF12836">
    <property type="entry name" value="HHH_3"/>
    <property type="match status" value="1"/>
</dbReference>
<name>A0A7Z2VNP2_9BACL</name>
<keyword evidence="4" id="KW-1185">Reference proteome</keyword>
<feature type="region of interest" description="Disordered" evidence="1">
    <location>
        <begin position="336"/>
        <end position="402"/>
    </location>
</feature>
<dbReference type="RefSeq" id="WP_169282673.1">
    <property type="nucleotide sequence ID" value="NZ_CP051680.1"/>
</dbReference>
<dbReference type="Pfam" id="PF14237">
    <property type="entry name" value="GYF_2"/>
    <property type="match status" value="1"/>
</dbReference>
<protein>
    <submittedName>
        <fullName evidence="3">DUF4339 domain-containing protein</fullName>
    </submittedName>
</protein>
<evidence type="ECO:0000259" key="2">
    <source>
        <dbReference type="Pfam" id="PF14237"/>
    </source>
</evidence>
<dbReference type="InterPro" id="IPR025640">
    <property type="entry name" value="GYF_2"/>
</dbReference>
<dbReference type="Gene3D" id="1.10.150.280">
    <property type="entry name" value="AF1531-like domain"/>
    <property type="match status" value="1"/>
</dbReference>
<evidence type="ECO:0000256" key="1">
    <source>
        <dbReference type="SAM" id="MobiDB-lite"/>
    </source>
</evidence>
<feature type="compositionally biased region" description="Low complexity" evidence="1">
    <location>
        <begin position="336"/>
        <end position="346"/>
    </location>
</feature>
<sequence length="402" mass="43511">MGNYDRDNLTDICAEYSGGDYYVEEAIPGNKLFNARQSFPIPAEERVIAFVDATVFGSGKNGLAICASGVYWHNDWTTDTERNFLDWMEFAEVHIRRAGVHDIELGVGNVFNMSGSSFRKDVLVSLLKEIQDEIIEILEEEDSYDEYEEEEYEDDEAGDCGAGCRLDDDDGDNGFEWRIAIDGQQYGPYDLALIKSMVQALQFAPDSAYVWKPGMSDWVPFLRHPETAALVVPAAPAITVTPTPPSSNRGASISADSIDELLEDGNVTEPIDVNNATWERLIDLPSVGAADAKRIVEARQENGGFRSAEEVGALLGMKPHQVERLRRRAVFGGLASTATPSRASSSVIPSTASRTGFSTSPAAETRQGSLTTSSTASPSSASPSASAPSSAPSAASRRIIDF</sequence>
<dbReference type="PANTHER" id="PTHR21180:SF32">
    <property type="entry name" value="ENDONUCLEASE_EXONUCLEASE_PHOSPHATASE FAMILY DOMAIN-CONTAINING PROTEIN 1"/>
    <property type="match status" value="1"/>
</dbReference>
<dbReference type="InterPro" id="IPR010994">
    <property type="entry name" value="RuvA_2-like"/>
</dbReference>
<dbReference type="KEGG" id="cheb:HH215_26835"/>
<proteinExistence type="predicted"/>
<dbReference type="Proteomes" id="UP000502248">
    <property type="component" value="Chromosome"/>
</dbReference>